<dbReference type="GO" id="GO:0003824">
    <property type="term" value="F:catalytic activity"/>
    <property type="evidence" value="ECO:0007669"/>
    <property type="project" value="UniProtKB-ARBA"/>
</dbReference>
<dbReference type="PANTHER" id="PTHR43798">
    <property type="entry name" value="MONOACYLGLYCEROL LIPASE"/>
    <property type="match status" value="1"/>
</dbReference>
<feature type="domain" description="AB hydrolase-1" evidence="1">
    <location>
        <begin position="36"/>
        <end position="212"/>
    </location>
</feature>
<dbReference type="Pfam" id="PF00561">
    <property type="entry name" value="Abhydrolase_1"/>
    <property type="match status" value="1"/>
</dbReference>
<evidence type="ECO:0000259" key="1">
    <source>
        <dbReference type="Pfam" id="PF00561"/>
    </source>
</evidence>
<dbReference type="Proteomes" id="UP000198751">
    <property type="component" value="Chromosome I"/>
</dbReference>
<reference evidence="3" key="1">
    <citation type="submission" date="2016-10" db="EMBL/GenBank/DDBJ databases">
        <authorList>
            <person name="Varghese N."/>
            <person name="Submissions S."/>
        </authorList>
    </citation>
    <scope>NUCLEOTIDE SEQUENCE [LARGE SCALE GENOMIC DNA]</scope>
    <source>
        <strain evidence="3">IMMIB L-1606</strain>
    </source>
</reference>
<dbReference type="GO" id="GO:0016020">
    <property type="term" value="C:membrane"/>
    <property type="evidence" value="ECO:0007669"/>
    <property type="project" value="TreeGrafter"/>
</dbReference>
<evidence type="ECO:0000313" key="2">
    <source>
        <dbReference type="EMBL" id="SDT39015.1"/>
    </source>
</evidence>
<dbReference type="InterPro" id="IPR029058">
    <property type="entry name" value="AB_hydrolase_fold"/>
</dbReference>
<protein>
    <submittedName>
        <fullName evidence="2">Pimeloyl-ACP methyl ester carboxylesterase</fullName>
    </submittedName>
</protein>
<dbReference type="SUPFAM" id="SSF53474">
    <property type="entry name" value="alpha/beta-Hydrolases"/>
    <property type="match status" value="1"/>
</dbReference>
<dbReference type="InterPro" id="IPR050266">
    <property type="entry name" value="AB_hydrolase_sf"/>
</dbReference>
<organism evidence="2 3">
    <name type="scientific">Pseudarthrobacter equi</name>
    <dbReference type="NCBI Taxonomy" id="728066"/>
    <lineage>
        <taxon>Bacteria</taxon>
        <taxon>Bacillati</taxon>
        <taxon>Actinomycetota</taxon>
        <taxon>Actinomycetes</taxon>
        <taxon>Micrococcales</taxon>
        <taxon>Micrococcaceae</taxon>
        <taxon>Pseudarthrobacter</taxon>
    </lineage>
</organism>
<evidence type="ECO:0000313" key="3">
    <source>
        <dbReference type="Proteomes" id="UP000198751"/>
    </source>
</evidence>
<keyword evidence="3" id="KW-1185">Reference proteome</keyword>
<sequence>MSGRHTGQQHAHTVEGTDPQLFVAVHDPADDAGLRPVLLLHGFSSSGKLNWEDTGWVGALLEAGRRVITVDLPGHGRSGAPEDRDSYSPSRIRADLLQTAFDAGVRPLQDGDPSSGLDLVGYSLGSRLAWEFASTQPEIVHRLVLGGPNISDPLAEFDLTAAQDYLADGTPIADGSTAQLLKMALLLPTNNIFALLTLVEAIKAEPYDPAEAVPHVPMLLVAGDQDERIGSLPKLAELANSTGGMAEQLVLSGRNHTNAVTSRAFKQAAIAFLAV</sequence>
<dbReference type="AlphaFoldDB" id="A0A1H1ZZ21"/>
<name>A0A1H1ZZ21_9MICC</name>
<dbReference type="InterPro" id="IPR000073">
    <property type="entry name" value="AB_hydrolase_1"/>
</dbReference>
<dbReference type="PANTHER" id="PTHR43798:SF33">
    <property type="entry name" value="HYDROLASE, PUTATIVE (AFU_ORTHOLOGUE AFUA_2G14860)-RELATED"/>
    <property type="match status" value="1"/>
</dbReference>
<accession>A0A1H1ZZ21</accession>
<dbReference type="Gene3D" id="3.40.50.1820">
    <property type="entry name" value="alpha/beta hydrolase"/>
    <property type="match status" value="1"/>
</dbReference>
<proteinExistence type="predicted"/>
<dbReference type="RefSeq" id="WP_091721072.1">
    <property type="nucleotide sequence ID" value="NZ_CAUQLD010000003.1"/>
</dbReference>
<gene>
    <name evidence="2" type="ORF">SAMN04489743_2708</name>
</gene>
<dbReference type="EMBL" id="LT629779">
    <property type="protein sequence ID" value="SDT39015.1"/>
    <property type="molecule type" value="Genomic_DNA"/>
</dbReference>
<dbReference type="OrthoDB" id="9804723at2"/>